<dbReference type="CDD" id="cd03220">
    <property type="entry name" value="ABC_KpsT_Wzt"/>
    <property type="match status" value="1"/>
</dbReference>
<dbReference type="SUPFAM" id="SSF52540">
    <property type="entry name" value="P-loop containing nucleoside triphosphate hydrolases"/>
    <property type="match status" value="1"/>
</dbReference>
<gene>
    <name evidence="6" type="primary">rfbA</name>
    <name evidence="6" type="ORF">ABO01nite_09810</name>
</gene>
<keyword evidence="3" id="KW-0547">Nucleotide-binding</keyword>
<dbReference type="PROSITE" id="PS00211">
    <property type="entry name" value="ABC_TRANSPORTER_1"/>
    <property type="match status" value="1"/>
</dbReference>
<evidence type="ECO:0000256" key="3">
    <source>
        <dbReference type="ARBA" id="ARBA00022741"/>
    </source>
</evidence>
<dbReference type="EMBL" id="BJVS01000002">
    <property type="protein sequence ID" value="GEL52974.1"/>
    <property type="molecule type" value="Genomic_DNA"/>
</dbReference>
<evidence type="ECO:0000313" key="6">
    <source>
        <dbReference type="EMBL" id="GEL52974.1"/>
    </source>
</evidence>
<keyword evidence="4 6" id="KW-0067">ATP-binding</keyword>
<dbReference type="InterPro" id="IPR015860">
    <property type="entry name" value="ABC_transpr_TagH-like"/>
</dbReference>
<dbReference type="InterPro" id="IPR017871">
    <property type="entry name" value="ABC_transporter-like_CS"/>
</dbReference>
<organism evidence="6 7">
    <name type="scientific">Asaia bogorensis NBRC 16594</name>
    <dbReference type="NCBI Taxonomy" id="1231624"/>
    <lineage>
        <taxon>Bacteria</taxon>
        <taxon>Pseudomonadati</taxon>
        <taxon>Pseudomonadota</taxon>
        <taxon>Alphaproteobacteria</taxon>
        <taxon>Acetobacterales</taxon>
        <taxon>Acetobacteraceae</taxon>
        <taxon>Asaia</taxon>
    </lineage>
</organism>
<dbReference type="GO" id="GO:0005524">
    <property type="term" value="F:ATP binding"/>
    <property type="evidence" value="ECO:0007669"/>
    <property type="project" value="UniProtKB-KW"/>
</dbReference>
<accession>A0AAN4R1B5</accession>
<dbReference type="InterPro" id="IPR003439">
    <property type="entry name" value="ABC_transporter-like_ATP-bd"/>
</dbReference>
<dbReference type="InterPro" id="IPR003593">
    <property type="entry name" value="AAA+_ATPase"/>
</dbReference>
<dbReference type="GO" id="GO:0016887">
    <property type="term" value="F:ATP hydrolysis activity"/>
    <property type="evidence" value="ECO:0007669"/>
    <property type="project" value="InterPro"/>
</dbReference>
<dbReference type="PROSITE" id="PS50893">
    <property type="entry name" value="ABC_TRANSPORTER_2"/>
    <property type="match status" value="1"/>
</dbReference>
<sequence>MTRVLVDGLSLSFPVYHADSRTLKRSMARAVANRSVHRAGSALIEDARHRVTVDVLRDVTFGLQSGERLGLIGGNGAGKTTLLRALAGIYEPVAGRVRIRGTIGTLLDTQLGMNMELTGLENVRLRCLSHGMSGAGTKSVLENVAEFAELGDFIALPVKTYSSGMLVRLAFGLATAITPDVLLMDEWFMAGDITFMEKAKKRLEALVQDADVLIMSSHQPEIMRKWCTRLIWLEEGRIRLDGPSSAVLDAYLAT</sequence>
<comment type="similarity">
    <text evidence="1">Belongs to the ABC transporter superfamily.</text>
</comment>
<dbReference type="GO" id="GO:0140359">
    <property type="term" value="F:ABC-type transporter activity"/>
    <property type="evidence" value="ECO:0007669"/>
    <property type="project" value="InterPro"/>
</dbReference>
<dbReference type="Proteomes" id="UP000321287">
    <property type="component" value="Unassembled WGS sequence"/>
</dbReference>
<evidence type="ECO:0000256" key="4">
    <source>
        <dbReference type="ARBA" id="ARBA00022840"/>
    </source>
</evidence>
<evidence type="ECO:0000256" key="1">
    <source>
        <dbReference type="ARBA" id="ARBA00005417"/>
    </source>
</evidence>
<dbReference type="Pfam" id="PF00005">
    <property type="entry name" value="ABC_tran"/>
    <property type="match status" value="1"/>
</dbReference>
<evidence type="ECO:0000313" key="7">
    <source>
        <dbReference type="Proteomes" id="UP000321287"/>
    </source>
</evidence>
<keyword evidence="2" id="KW-0813">Transport</keyword>
<feature type="domain" description="ABC transporter" evidence="5">
    <location>
        <begin position="31"/>
        <end position="252"/>
    </location>
</feature>
<dbReference type="PANTHER" id="PTHR46743:SF2">
    <property type="entry name" value="TEICHOIC ACIDS EXPORT ATP-BINDING PROTEIN TAGH"/>
    <property type="match status" value="1"/>
</dbReference>
<dbReference type="SMART" id="SM00382">
    <property type="entry name" value="AAA"/>
    <property type="match status" value="1"/>
</dbReference>
<dbReference type="RefSeq" id="WP_062163833.1">
    <property type="nucleotide sequence ID" value="NZ_AP014690.1"/>
</dbReference>
<proteinExistence type="inferred from homology"/>
<name>A0AAN4R1B5_9PROT</name>
<evidence type="ECO:0000259" key="5">
    <source>
        <dbReference type="PROSITE" id="PS50893"/>
    </source>
</evidence>
<dbReference type="InterPro" id="IPR027417">
    <property type="entry name" value="P-loop_NTPase"/>
</dbReference>
<protein>
    <submittedName>
        <fullName evidence="6">Sugar ABC transporter ATP-binding protein</fullName>
    </submittedName>
</protein>
<dbReference type="AlphaFoldDB" id="A0AAN4R1B5"/>
<dbReference type="InterPro" id="IPR050683">
    <property type="entry name" value="Bact_Polysacc_Export_ATP-bd"/>
</dbReference>
<comment type="caution">
    <text evidence="6">The sequence shown here is derived from an EMBL/GenBank/DDBJ whole genome shotgun (WGS) entry which is preliminary data.</text>
</comment>
<reference evidence="6 7" key="1">
    <citation type="submission" date="2019-07" db="EMBL/GenBank/DDBJ databases">
        <title>Whole genome shotgun sequence of Asaia bogorensis NBRC 16594.</title>
        <authorList>
            <person name="Hosoyama A."/>
            <person name="Uohara A."/>
            <person name="Ohji S."/>
            <person name="Ichikawa N."/>
        </authorList>
    </citation>
    <scope>NUCLEOTIDE SEQUENCE [LARGE SCALE GENOMIC DNA]</scope>
    <source>
        <strain evidence="6 7">NBRC 16594</strain>
    </source>
</reference>
<evidence type="ECO:0000256" key="2">
    <source>
        <dbReference type="ARBA" id="ARBA00022448"/>
    </source>
</evidence>
<dbReference type="GO" id="GO:0016020">
    <property type="term" value="C:membrane"/>
    <property type="evidence" value="ECO:0007669"/>
    <property type="project" value="InterPro"/>
</dbReference>
<keyword evidence="7" id="KW-1185">Reference proteome</keyword>
<dbReference type="GeneID" id="78225411"/>
<dbReference type="PANTHER" id="PTHR46743">
    <property type="entry name" value="TEICHOIC ACIDS EXPORT ATP-BINDING PROTEIN TAGH"/>
    <property type="match status" value="1"/>
</dbReference>
<dbReference type="Gene3D" id="3.40.50.300">
    <property type="entry name" value="P-loop containing nucleotide triphosphate hydrolases"/>
    <property type="match status" value="1"/>
</dbReference>